<dbReference type="EMBL" id="HG994583">
    <property type="protein sequence ID" value="CAF2914767.1"/>
    <property type="molecule type" value="Genomic_DNA"/>
</dbReference>
<feature type="domain" description="DUF7041" evidence="1">
    <location>
        <begin position="81"/>
        <end position="128"/>
    </location>
</feature>
<reference evidence="2" key="1">
    <citation type="submission" date="2021-02" db="EMBL/GenBank/DDBJ databases">
        <authorList>
            <person name="Bekaert M."/>
        </authorList>
    </citation>
    <scope>NUCLEOTIDE SEQUENCE</scope>
    <source>
        <strain evidence="2">IoA-00</strain>
    </source>
</reference>
<dbReference type="AlphaFoldDB" id="A0A7R8H768"/>
<organism evidence="2 3">
    <name type="scientific">Lepeophtheirus salmonis</name>
    <name type="common">Salmon louse</name>
    <name type="synonym">Caligus salmonis</name>
    <dbReference type="NCBI Taxonomy" id="72036"/>
    <lineage>
        <taxon>Eukaryota</taxon>
        <taxon>Metazoa</taxon>
        <taxon>Ecdysozoa</taxon>
        <taxon>Arthropoda</taxon>
        <taxon>Crustacea</taxon>
        <taxon>Multicrustacea</taxon>
        <taxon>Hexanauplia</taxon>
        <taxon>Copepoda</taxon>
        <taxon>Siphonostomatoida</taxon>
        <taxon>Caligidae</taxon>
        <taxon>Lepeophtheirus</taxon>
    </lineage>
</organism>
<proteinExistence type="predicted"/>
<keyword evidence="3" id="KW-1185">Reference proteome</keyword>
<dbReference type="Pfam" id="PF23055">
    <property type="entry name" value="DUF7041"/>
    <property type="match status" value="1"/>
</dbReference>
<dbReference type="Proteomes" id="UP000675881">
    <property type="component" value="Chromosome 4"/>
</dbReference>
<evidence type="ECO:0000313" key="3">
    <source>
        <dbReference type="Proteomes" id="UP000675881"/>
    </source>
</evidence>
<protein>
    <submittedName>
        <fullName evidence="2">(salmon louse) hypothetical protein</fullName>
    </submittedName>
</protein>
<gene>
    <name evidence="2" type="ORF">LSAA_8615</name>
</gene>
<name>A0A7R8H768_LEPSM</name>
<evidence type="ECO:0000259" key="1">
    <source>
        <dbReference type="Pfam" id="PF23055"/>
    </source>
</evidence>
<evidence type="ECO:0000313" key="2">
    <source>
        <dbReference type="EMBL" id="CAF2914767.1"/>
    </source>
</evidence>
<dbReference type="InterPro" id="IPR055469">
    <property type="entry name" value="DUF7041"/>
</dbReference>
<sequence>MLPPTAVAGKSSGLSYFNRLAATFRSTPASCSSGSSSPGLFYRFAVLCILRQLPYRRLAVIHRRVTVIHRRLASIQRRTAVFSNPEIWFDILEISFKSNKLTYPITKFAHAASLLPTDILSKVSDVIYSLGE</sequence>
<accession>A0A7R8H768</accession>